<dbReference type="EMBL" id="MFIV01000037">
    <property type="protein sequence ID" value="OGF99192.1"/>
    <property type="molecule type" value="Genomic_DNA"/>
</dbReference>
<feature type="signal peptide" evidence="2">
    <location>
        <begin position="1"/>
        <end position="21"/>
    </location>
</feature>
<evidence type="ECO:0000313" key="3">
    <source>
        <dbReference type="EMBL" id="OGF99192.1"/>
    </source>
</evidence>
<dbReference type="AlphaFoldDB" id="A0A1F5YGK9"/>
<feature type="chain" id="PRO_5009522461" evidence="2">
    <location>
        <begin position="22"/>
        <end position="206"/>
    </location>
</feature>
<sequence length="206" mass="22224">MKKVFITFVLCLIACSCSTPSAPDYDPQPAYLADVSNAWGLFSGGQYGLSALGFRNALAIDVQKLWPEAYIGLGWSLAMQDSLVKAVSNFNSALQRTPRTAKDSVNALAGLGLAYRDITPPDFARVRDNVLEALAVDSQFVFEYKSSINAADLEAVLAEAYFNLGQDSLAAAIADPNGTLDPAAENYQSQLLTRIDMLITQSREGE</sequence>
<dbReference type="InterPro" id="IPR011990">
    <property type="entry name" value="TPR-like_helical_dom_sf"/>
</dbReference>
<gene>
    <name evidence="3" type="ORF">A2Z86_06790</name>
</gene>
<feature type="repeat" description="TPR" evidence="1">
    <location>
        <begin position="67"/>
        <end position="100"/>
    </location>
</feature>
<evidence type="ECO:0000256" key="1">
    <source>
        <dbReference type="PROSITE-ProRule" id="PRU00339"/>
    </source>
</evidence>
<protein>
    <submittedName>
        <fullName evidence="3">Uncharacterized protein</fullName>
    </submittedName>
</protein>
<dbReference type="PROSITE" id="PS51257">
    <property type="entry name" value="PROKAR_LIPOPROTEIN"/>
    <property type="match status" value="1"/>
</dbReference>
<accession>A0A1F5YGK9</accession>
<organism evidence="3 4">
    <name type="scientific">Candidatus Glassbacteria bacterium GWA2_58_10</name>
    <dbReference type="NCBI Taxonomy" id="1817865"/>
    <lineage>
        <taxon>Bacteria</taxon>
        <taxon>Candidatus Glassiibacteriota</taxon>
    </lineage>
</organism>
<comment type="caution">
    <text evidence="3">The sequence shown here is derived from an EMBL/GenBank/DDBJ whole genome shotgun (WGS) entry which is preliminary data.</text>
</comment>
<evidence type="ECO:0000313" key="4">
    <source>
        <dbReference type="Proteomes" id="UP000176992"/>
    </source>
</evidence>
<dbReference type="InterPro" id="IPR019734">
    <property type="entry name" value="TPR_rpt"/>
</dbReference>
<proteinExistence type="predicted"/>
<keyword evidence="2" id="KW-0732">Signal</keyword>
<dbReference type="Proteomes" id="UP000176992">
    <property type="component" value="Unassembled WGS sequence"/>
</dbReference>
<reference evidence="3 4" key="1">
    <citation type="journal article" date="2016" name="Nat. Commun.">
        <title>Thousands of microbial genomes shed light on interconnected biogeochemical processes in an aquifer system.</title>
        <authorList>
            <person name="Anantharaman K."/>
            <person name="Brown C.T."/>
            <person name="Hug L.A."/>
            <person name="Sharon I."/>
            <person name="Castelle C.J."/>
            <person name="Probst A.J."/>
            <person name="Thomas B.C."/>
            <person name="Singh A."/>
            <person name="Wilkins M.J."/>
            <person name="Karaoz U."/>
            <person name="Brodie E.L."/>
            <person name="Williams K.H."/>
            <person name="Hubbard S.S."/>
            <person name="Banfield J.F."/>
        </authorList>
    </citation>
    <scope>NUCLEOTIDE SEQUENCE [LARGE SCALE GENOMIC DNA]</scope>
</reference>
<dbReference type="PROSITE" id="PS50005">
    <property type="entry name" value="TPR"/>
    <property type="match status" value="1"/>
</dbReference>
<dbReference type="SUPFAM" id="SSF48452">
    <property type="entry name" value="TPR-like"/>
    <property type="match status" value="1"/>
</dbReference>
<evidence type="ECO:0000256" key="2">
    <source>
        <dbReference type="SAM" id="SignalP"/>
    </source>
</evidence>
<name>A0A1F5YGK9_9BACT</name>
<keyword evidence="1" id="KW-0802">TPR repeat</keyword>
<dbReference type="Gene3D" id="1.25.40.10">
    <property type="entry name" value="Tetratricopeptide repeat domain"/>
    <property type="match status" value="1"/>
</dbReference>